<reference evidence="2 3" key="1">
    <citation type="journal article" date="2023" name="Microb. Genom.">
        <title>Mesoterricola silvestris gen. nov., sp. nov., Mesoterricola sediminis sp. nov., Geothrix oryzae sp. nov., Geothrix edaphica sp. nov., Geothrix rubra sp. nov., and Geothrix limicola sp. nov., six novel members of Acidobacteriota isolated from soils.</title>
        <authorList>
            <person name="Weisberg A.J."/>
            <person name="Pearce E."/>
            <person name="Kramer C.G."/>
            <person name="Chang J.H."/>
            <person name="Clarke C.R."/>
        </authorList>
    </citation>
    <scope>NUCLEOTIDE SEQUENCE [LARGE SCALE GENOMIC DNA]</scope>
    <source>
        <strain evidence="2 3">NRRL_B-2795</strain>
    </source>
</reference>
<dbReference type="Proteomes" id="UP001271723">
    <property type="component" value="Unassembled WGS sequence"/>
</dbReference>
<feature type="region of interest" description="Disordered" evidence="1">
    <location>
        <begin position="52"/>
        <end position="71"/>
    </location>
</feature>
<feature type="region of interest" description="Disordered" evidence="1">
    <location>
        <begin position="1"/>
        <end position="36"/>
    </location>
</feature>
<name>A0ABU4LHL5_9ACTN</name>
<keyword evidence="3" id="KW-1185">Reference proteome</keyword>
<evidence type="ECO:0000256" key="1">
    <source>
        <dbReference type="SAM" id="MobiDB-lite"/>
    </source>
</evidence>
<proteinExistence type="predicted"/>
<dbReference type="EMBL" id="JARAVY010000026">
    <property type="protein sequence ID" value="MDX2915167.1"/>
    <property type="molecule type" value="Genomic_DNA"/>
</dbReference>
<organism evidence="2 3">
    <name type="scientific">Streptomyces griseiscabiei</name>
    <dbReference type="NCBI Taxonomy" id="2993540"/>
    <lineage>
        <taxon>Bacteria</taxon>
        <taxon>Bacillati</taxon>
        <taxon>Actinomycetota</taxon>
        <taxon>Actinomycetes</taxon>
        <taxon>Kitasatosporales</taxon>
        <taxon>Streptomycetaceae</taxon>
        <taxon>Streptomyces</taxon>
    </lineage>
</organism>
<evidence type="ECO:0000313" key="2">
    <source>
        <dbReference type="EMBL" id="MDX2915167.1"/>
    </source>
</evidence>
<accession>A0ABU4LHL5</accession>
<sequence>MELELFGLQHIRGAERNRDNEADESGGPVPPRRGRARWQHSRQCVGEADAVGEPAQQHRPGMPNQPFPVGRHRQTAVPLCTLAHQKVL</sequence>
<evidence type="ECO:0000313" key="3">
    <source>
        <dbReference type="Proteomes" id="UP001271723"/>
    </source>
</evidence>
<comment type="caution">
    <text evidence="2">The sequence shown here is derived from an EMBL/GenBank/DDBJ whole genome shotgun (WGS) entry which is preliminary data.</text>
</comment>
<dbReference type="RefSeq" id="WP_256965964.1">
    <property type="nucleotide sequence ID" value="NZ_NHOD01000687.1"/>
</dbReference>
<protein>
    <submittedName>
        <fullName evidence="2">Uncharacterized protein</fullName>
    </submittedName>
</protein>
<gene>
    <name evidence="2" type="ORF">PV517_41670</name>
</gene>